<organism evidence="1 2">
    <name type="scientific">Cochliobolus sativus</name>
    <name type="common">Common root rot and spot blotch fungus</name>
    <name type="synonym">Bipolaris sorokiniana</name>
    <dbReference type="NCBI Taxonomy" id="45130"/>
    <lineage>
        <taxon>Eukaryota</taxon>
        <taxon>Fungi</taxon>
        <taxon>Dikarya</taxon>
        <taxon>Ascomycota</taxon>
        <taxon>Pezizomycotina</taxon>
        <taxon>Dothideomycetes</taxon>
        <taxon>Pleosporomycetidae</taxon>
        <taxon>Pleosporales</taxon>
        <taxon>Pleosporineae</taxon>
        <taxon>Pleosporaceae</taxon>
        <taxon>Bipolaris</taxon>
    </lineage>
</organism>
<dbReference type="AlphaFoldDB" id="A0A8H6DZM5"/>
<gene>
    <name evidence="1" type="ORF">GGP41_007906</name>
</gene>
<name>A0A8H6DZM5_COCSA</name>
<comment type="caution">
    <text evidence="1">The sequence shown here is derived from an EMBL/GenBank/DDBJ whole genome shotgun (WGS) entry which is preliminary data.</text>
</comment>
<proteinExistence type="predicted"/>
<accession>A0A8H6DZM5</accession>
<dbReference type="Proteomes" id="UP000624244">
    <property type="component" value="Unassembled WGS sequence"/>
</dbReference>
<sequence>MLNMLLQALPCPLRLSVSSPDDVSYISFPFAREFSSCWLLLGMEGRMPLAIASRSEGMHVAARRVEALEASSSVSCVLRTVSCEGEVRLALCFEEALITYLLSTRQAS</sequence>
<reference evidence="1" key="1">
    <citation type="submission" date="2019-11" db="EMBL/GenBank/DDBJ databases">
        <title>Bipolaris sorokiniana Genome sequencing.</title>
        <authorList>
            <person name="Wang H."/>
        </authorList>
    </citation>
    <scope>NUCLEOTIDE SEQUENCE</scope>
</reference>
<evidence type="ECO:0000313" key="1">
    <source>
        <dbReference type="EMBL" id="KAF5852510.1"/>
    </source>
</evidence>
<evidence type="ECO:0000313" key="2">
    <source>
        <dbReference type="Proteomes" id="UP000624244"/>
    </source>
</evidence>
<protein>
    <submittedName>
        <fullName evidence="1">Uncharacterized protein</fullName>
    </submittedName>
</protein>
<dbReference type="EMBL" id="WNKQ01000003">
    <property type="protein sequence ID" value="KAF5852510.1"/>
    <property type="molecule type" value="Genomic_DNA"/>
</dbReference>